<evidence type="ECO:0000313" key="2">
    <source>
        <dbReference type="EMBL" id="WWX26261.1"/>
    </source>
</evidence>
<accession>A0ABZ2J5S2</accession>
<dbReference type="RefSeq" id="WP_338739254.1">
    <property type="nucleotide sequence ID" value="NZ_CP146612.1"/>
</dbReference>
<feature type="domain" description="Muconolactone isomerase" evidence="1">
    <location>
        <begin position="1"/>
        <end position="85"/>
    </location>
</feature>
<organism evidence="2 3">
    <name type="scientific">Candidatus Dehalogenimonas loeffleri</name>
    <dbReference type="NCBI Taxonomy" id="3127115"/>
    <lineage>
        <taxon>Bacteria</taxon>
        <taxon>Bacillati</taxon>
        <taxon>Chloroflexota</taxon>
        <taxon>Dehalococcoidia</taxon>
        <taxon>Dehalococcoidales</taxon>
        <taxon>Dehalococcoidaceae</taxon>
        <taxon>Dehalogenimonas</taxon>
    </lineage>
</organism>
<evidence type="ECO:0000313" key="3">
    <source>
        <dbReference type="Proteomes" id="UP001375370"/>
    </source>
</evidence>
<dbReference type="InterPro" id="IPR026029">
    <property type="entry name" value="MLI_dom"/>
</dbReference>
<gene>
    <name evidence="2" type="ORF">V8247_04630</name>
</gene>
<sequence>MKYLVSGEQVTSASSHEDQVKFLDAAKDWVAKSKAEGKIEGAYSFVDGGGMFIVNAKDHEEVTELLLTFPLGPFSNLDIRPLLDFTRNADLTINAIKKIL</sequence>
<protein>
    <submittedName>
        <fullName evidence="2">Muconolactone Delta-isomerase family protein</fullName>
    </submittedName>
</protein>
<keyword evidence="3" id="KW-1185">Reference proteome</keyword>
<evidence type="ECO:0000259" key="1">
    <source>
        <dbReference type="Pfam" id="PF02426"/>
    </source>
</evidence>
<name>A0ABZ2J5S2_9CHLR</name>
<dbReference type="Pfam" id="PF02426">
    <property type="entry name" value="MIase"/>
    <property type="match status" value="1"/>
</dbReference>
<proteinExistence type="predicted"/>
<reference evidence="2 3" key="1">
    <citation type="submission" date="2024-03" db="EMBL/GenBank/DDBJ databases">
        <title>A Dehalogenimonas Isolated from Estuarine Sediments Dihaloeliminates Chlorinated Alkanes.</title>
        <authorList>
            <person name="Yang Y."/>
            <person name="Wang H."/>
        </authorList>
    </citation>
    <scope>NUCLEOTIDE SEQUENCE [LARGE SCALE GENOMIC DNA]</scope>
    <source>
        <strain evidence="2 3">W</strain>
    </source>
</reference>
<dbReference type="InterPro" id="IPR011008">
    <property type="entry name" value="Dimeric_a/b-barrel"/>
</dbReference>
<dbReference type="Proteomes" id="UP001375370">
    <property type="component" value="Chromosome"/>
</dbReference>
<dbReference type="Gene3D" id="3.30.70.1060">
    <property type="entry name" value="Dimeric alpha+beta barrel"/>
    <property type="match status" value="1"/>
</dbReference>
<dbReference type="EMBL" id="CP146612">
    <property type="protein sequence ID" value="WWX26261.1"/>
    <property type="molecule type" value="Genomic_DNA"/>
</dbReference>
<dbReference type="SUPFAM" id="SSF54909">
    <property type="entry name" value="Dimeric alpha+beta barrel"/>
    <property type="match status" value="1"/>
</dbReference>